<reference evidence="1" key="1">
    <citation type="submission" date="2013-04" db="EMBL/GenBank/DDBJ databases">
        <title>The genome sequencing project of 58 acetic acid bacteria.</title>
        <authorList>
            <person name="Okamoto-Kainuma A."/>
            <person name="Ishikawa M."/>
            <person name="Umino S."/>
            <person name="Koizumi Y."/>
            <person name="Shiwa Y."/>
            <person name="Yoshikawa H."/>
            <person name="Matsutani M."/>
            <person name="Matsushita K."/>
        </authorList>
    </citation>
    <scope>NUCLEOTIDE SEQUENCE</scope>
    <source>
        <strain evidence="1">NRIC 0228</strain>
    </source>
</reference>
<name>A0ABQ0QE42_9PROT</name>
<keyword evidence="2" id="KW-1185">Reference proteome</keyword>
<organism evidence="1 2">
    <name type="scientific">Gluconobacter frateurii NRIC 0228</name>
    <dbReference type="NCBI Taxonomy" id="1307946"/>
    <lineage>
        <taxon>Bacteria</taxon>
        <taxon>Pseudomonadati</taxon>
        <taxon>Pseudomonadota</taxon>
        <taxon>Alphaproteobacteria</taxon>
        <taxon>Acetobacterales</taxon>
        <taxon>Acetobacteraceae</taxon>
        <taxon>Gluconobacter</taxon>
    </lineage>
</organism>
<evidence type="ECO:0000313" key="1">
    <source>
        <dbReference type="EMBL" id="GBR15296.1"/>
    </source>
</evidence>
<protein>
    <submittedName>
        <fullName evidence="1">Uncharacterized protein</fullName>
    </submittedName>
</protein>
<evidence type="ECO:0000313" key="2">
    <source>
        <dbReference type="Proteomes" id="UP001061070"/>
    </source>
</evidence>
<comment type="caution">
    <text evidence="1">The sequence shown here is derived from an EMBL/GenBank/DDBJ whole genome shotgun (WGS) entry which is preliminary data.</text>
</comment>
<dbReference type="Proteomes" id="UP001061070">
    <property type="component" value="Unassembled WGS sequence"/>
</dbReference>
<gene>
    <name evidence="1" type="ORF">AA0228_2475</name>
</gene>
<proteinExistence type="predicted"/>
<sequence>MTTVTLNVAKVKAYGTAGINAVTTILSIAAVSSAIGAPTVAVIEAADVALQSALKAFSDGAGSKVMVSYDSTSFKSQIDSVLVDLQSVTSLLGIAVSQAASTVPNSILVNANTALSALKTVLSVFEGVLGIVSVSAPHMTEEQALRTLHVSP</sequence>
<dbReference type="EMBL" id="BAQW01000013">
    <property type="protein sequence ID" value="GBR15296.1"/>
    <property type="molecule type" value="Genomic_DNA"/>
</dbReference>
<accession>A0ABQ0QE42</accession>